<evidence type="ECO:0000256" key="2">
    <source>
        <dbReference type="ARBA" id="ARBA00022448"/>
    </source>
</evidence>
<dbReference type="EMBL" id="ATMH01000494">
    <property type="protein sequence ID" value="EPY36612.1"/>
    <property type="molecule type" value="Genomic_DNA"/>
</dbReference>
<keyword evidence="5 8" id="KW-1133">Transmembrane helix</keyword>
<keyword evidence="3 8" id="KW-0812">Transmembrane</keyword>
<dbReference type="EMBL" id="ATMH01004291">
    <property type="protein sequence ID" value="EPY29990.1"/>
    <property type="molecule type" value="Genomic_DNA"/>
</dbReference>
<evidence type="ECO:0000313" key="11">
    <source>
        <dbReference type="Proteomes" id="UP000015354"/>
    </source>
</evidence>
<comment type="function">
    <text evidence="8">May be involved in fusion of retrograde transport vesicles derived from an endocytic compartment with the Golgi complex.</text>
</comment>
<evidence type="ECO:0000256" key="7">
    <source>
        <dbReference type="ARBA" id="ARBA00025800"/>
    </source>
</evidence>
<dbReference type="GO" id="GO:0012505">
    <property type="term" value="C:endomembrane system"/>
    <property type="evidence" value="ECO:0007669"/>
    <property type="project" value="UniProtKB-ARBA"/>
</dbReference>
<evidence type="ECO:0000313" key="9">
    <source>
        <dbReference type="EMBL" id="EPY29990.1"/>
    </source>
</evidence>
<evidence type="ECO:0000256" key="6">
    <source>
        <dbReference type="ARBA" id="ARBA00023136"/>
    </source>
</evidence>
<dbReference type="AlphaFoldDB" id="S9W2C9"/>
<dbReference type="Proteomes" id="UP000015354">
    <property type="component" value="Unassembled WGS sequence"/>
</dbReference>
<evidence type="ECO:0000313" key="10">
    <source>
        <dbReference type="EMBL" id="EPY36612.1"/>
    </source>
</evidence>
<sequence length="159" mass="17406">MDKFTTIINIGDIKSGGSSDNESLCPSMSFKHRIMGCAGCMAIGMLFSLLSIIAMFFAEYVFFGVLFTLGNLCSIGGTLFLAGPVKQFKNMFNESRWIASVLYLSSMLATILVAVLLQSGIGVLCCCLVQYGAMWWYFLSYVPFARDCIKSAVKGVFSK</sequence>
<comment type="similarity">
    <text evidence="7 8">Belongs to the SFT2 family.</text>
</comment>
<protein>
    <recommendedName>
        <fullName evidence="8">Vesicle transport protein</fullName>
    </recommendedName>
</protein>
<dbReference type="GO" id="GO:0005737">
    <property type="term" value="C:cytoplasm"/>
    <property type="evidence" value="ECO:0007669"/>
    <property type="project" value="UniProtKB-ARBA"/>
</dbReference>
<dbReference type="Pfam" id="PF04178">
    <property type="entry name" value="Got1"/>
    <property type="match status" value="1"/>
</dbReference>
<evidence type="ECO:0000256" key="4">
    <source>
        <dbReference type="ARBA" id="ARBA00022927"/>
    </source>
</evidence>
<reference evidence="9 11" key="1">
    <citation type="journal article" date="2013" name="PLoS ONE">
        <title>Predicting the Proteins of Angomonas deanei, Strigomonas culicis and Their Respective Endosymbionts Reveals New Aspects of the Trypanosomatidae Family.</title>
        <authorList>
            <person name="Motta M.C."/>
            <person name="Martins A.C."/>
            <person name="de Souza S.S."/>
            <person name="Catta-Preta C.M."/>
            <person name="Silva R."/>
            <person name="Klein C.C."/>
            <person name="de Almeida L.G."/>
            <person name="de Lima Cunha O."/>
            <person name="Ciapina L.P."/>
            <person name="Brocchi M."/>
            <person name="Colabardini A.C."/>
            <person name="de Araujo Lima B."/>
            <person name="Machado C.R."/>
            <person name="de Almeida Soares C.M."/>
            <person name="Probst C.M."/>
            <person name="de Menezes C.B."/>
            <person name="Thompson C.E."/>
            <person name="Bartholomeu D.C."/>
            <person name="Gradia D.F."/>
            <person name="Pavoni D.P."/>
            <person name="Grisard E.C."/>
            <person name="Fantinatti-Garboggini F."/>
            <person name="Marchini F.K."/>
            <person name="Rodrigues-Luiz G.F."/>
            <person name="Wagner G."/>
            <person name="Goldman G.H."/>
            <person name="Fietto J.L."/>
            <person name="Elias M.C."/>
            <person name="Goldman M.H."/>
            <person name="Sagot M.F."/>
            <person name="Pereira M."/>
            <person name="Stoco P.H."/>
            <person name="de Mendonca-Neto R.P."/>
            <person name="Teixeira S.M."/>
            <person name="Maciel T.E."/>
            <person name="de Oliveira Mendes T.A."/>
            <person name="Urmenyi T.P."/>
            <person name="de Souza W."/>
            <person name="Schenkman S."/>
            <person name="de Vasconcelos A.T."/>
        </authorList>
    </citation>
    <scope>NUCLEOTIDE SEQUENCE [LARGE SCALE GENOMIC DNA]</scope>
</reference>
<dbReference type="GO" id="GO:0015031">
    <property type="term" value="P:protein transport"/>
    <property type="evidence" value="ECO:0007669"/>
    <property type="project" value="UniProtKB-KW"/>
</dbReference>
<proteinExistence type="inferred from homology"/>
<reference evidence="9" key="2">
    <citation type="submission" date="2013-03" db="EMBL/GenBank/DDBJ databases">
        <authorList>
            <person name="Motta M.C.M."/>
            <person name="Martins A.C.A."/>
            <person name="Preta C.M.C.C."/>
            <person name="Silva R."/>
            <person name="de Souza S.S."/>
            <person name="Klein C.C."/>
            <person name="de Almeida L.G.P."/>
            <person name="Cunha O.L."/>
            <person name="Colabardini A.C."/>
            <person name="Lima B.A."/>
            <person name="Machado C.R."/>
            <person name="Soares C.M.A."/>
            <person name="de Menezes C.B.A."/>
            <person name="Bartolomeu D.C."/>
            <person name="Grisard E.C."/>
            <person name="Fantinatti-Garboggini F."/>
            <person name="Rodrigues-Luiz G.F."/>
            <person name="Wagner G."/>
            <person name="Goldman G.H."/>
            <person name="Fietto J.L.R."/>
            <person name="Ciapina L.P."/>
            <person name="Brocchi M."/>
            <person name="Elias M.C."/>
            <person name="Goldman M.H.S."/>
            <person name="Sagot M.-F."/>
            <person name="Pereira M."/>
            <person name="Stoco P.H."/>
            <person name="Teixeira S.M.R."/>
            <person name="de Mendonca-Neto R.P."/>
            <person name="Maciel T.E.F."/>
            <person name="Mendes T.A.O."/>
            <person name="Urmenyi T.P."/>
            <person name="Teixeira M.M.G."/>
            <person name="de Camargo E.F.P."/>
            <person name="de Sousa W."/>
            <person name="Schenkman S."/>
            <person name="de Vasconcelos A.T.R."/>
        </authorList>
    </citation>
    <scope>NUCLEOTIDE SEQUENCE</scope>
</reference>
<comment type="caution">
    <text evidence="9">The sequence shown here is derived from an EMBL/GenBank/DDBJ whole genome shotgun (WGS) entry which is preliminary data.</text>
</comment>
<dbReference type="InterPro" id="IPR007305">
    <property type="entry name" value="Vesicle_transpt_Got1/SFT2"/>
</dbReference>
<dbReference type="GO" id="GO:0016020">
    <property type="term" value="C:membrane"/>
    <property type="evidence" value="ECO:0007669"/>
    <property type="project" value="UniProtKB-SubCell"/>
</dbReference>
<dbReference type="GO" id="GO:0016192">
    <property type="term" value="P:vesicle-mediated transport"/>
    <property type="evidence" value="ECO:0007669"/>
    <property type="project" value="InterPro"/>
</dbReference>
<dbReference type="PANTHER" id="PTHR23137:SF6">
    <property type="entry name" value="VESICLE TRANSPORT PROTEIN"/>
    <property type="match status" value="1"/>
</dbReference>
<evidence type="ECO:0000256" key="1">
    <source>
        <dbReference type="ARBA" id="ARBA00004141"/>
    </source>
</evidence>
<organism evidence="9 11">
    <name type="scientific">Strigomonas culicis</name>
    <dbReference type="NCBI Taxonomy" id="28005"/>
    <lineage>
        <taxon>Eukaryota</taxon>
        <taxon>Discoba</taxon>
        <taxon>Euglenozoa</taxon>
        <taxon>Kinetoplastea</taxon>
        <taxon>Metakinetoplastina</taxon>
        <taxon>Trypanosomatida</taxon>
        <taxon>Trypanosomatidae</taxon>
        <taxon>Strigomonadinae</taxon>
        <taxon>Strigomonas</taxon>
    </lineage>
</organism>
<evidence type="ECO:0000256" key="5">
    <source>
        <dbReference type="ARBA" id="ARBA00022989"/>
    </source>
</evidence>
<evidence type="ECO:0000256" key="8">
    <source>
        <dbReference type="RuleBase" id="RU363111"/>
    </source>
</evidence>
<feature type="transmembrane region" description="Helical" evidence="8">
    <location>
        <begin position="121"/>
        <end position="144"/>
    </location>
</feature>
<feature type="transmembrane region" description="Helical" evidence="8">
    <location>
        <begin position="97"/>
        <end position="115"/>
    </location>
</feature>
<evidence type="ECO:0000256" key="3">
    <source>
        <dbReference type="ARBA" id="ARBA00022692"/>
    </source>
</evidence>
<keyword evidence="11" id="KW-1185">Reference proteome</keyword>
<feature type="transmembrane region" description="Helical" evidence="8">
    <location>
        <begin position="63"/>
        <end position="85"/>
    </location>
</feature>
<accession>S9W2C9</accession>
<comment type="subcellular location">
    <subcellularLocation>
        <location evidence="1 8">Membrane</location>
        <topology evidence="1 8">Multi-pass membrane protein</topology>
    </subcellularLocation>
</comment>
<keyword evidence="4 8" id="KW-0653">Protein transport</keyword>
<gene>
    <name evidence="10" type="ORF">STCU_00494</name>
    <name evidence="9" type="ORF">STCU_04291</name>
</gene>
<feature type="transmembrane region" description="Helical" evidence="8">
    <location>
        <begin position="34"/>
        <end position="57"/>
    </location>
</feature>
<keyword evidence="6 8" id="KW-0472">Membrane</keyword>
<keyword evidence="2 8" id="KW-0813">Transport</keyword>
<dbReference type="InterPro" id="IPR011691">
    <property type="entry name" value="Vesicle_transpt_SFT2"/>
</dbReference>
<dbReference type="PANTHER" id="PTHR23137">
    <property type="entry name" value="VESICLE TRANSPORT PROTEIN-RELATED"/>
    <property type="match status" value="1"/>
</dbReference>
<name>S9W2C9_9TRYP</name>
<dbReference type="OrthoDB" id="73614at2759"/>